<dbReference type="OrthoDB" id="287959at2"/>
<reference evidence="1 2" key="1">
    <citation type="submission" date="2019-02" db="EMBL/GenBank/DDBJ databases">
        <title>Deep-cultivation of Planctomycetes and their phenomic and genomic characterization uncovers novel biology.</title>
        <authorList>
            <person name="Wiegand S."/>
            <person name="Jogler M."/>
            <person name="Boedeker C."/>
            <person name="Pinto D."/>
            <person name="Vollmers J."/>
            <person name="Rivas-Marin E."/>
            <person name="Kohn T."/>
            <person name="Peeters S.H."/>
            <person name="Heuer A."/>
            <person name="Rast P."/>
            <person name="Oberbeckmann S."/>
            <person name="Bunk B."/>
            <person name="Jeske O."/>
            <person name="Meyerdierks A."/>
            <person name="Storesund J.E."/>
            <person name="Kallscheuer N."/>
            <person name="Luecker S."/>
            <person name="Lage O.M."/>
            <person name="Pohl T."/>
            <person name="Merkel B.J."/>
            <person name="Hornburger P."/>
            <person name="Mueller R.-W."/>
            <person name="Bruemmer F."/>
            <person name="Labrenz M."/>
            <person name="Spormann A.M."/>
            <person name="Op den Camp H."/>
            <person name="Overmann J."/>
            <person name="Amann R."/>
            <person name="Jetten M.S.M."/>
            <person name="Mascher T."/>
            <person name="Medema M.H."/>
            <person name="Devos D.P."/>
            <person name="Kaster A.-K."/>
            <person name="Ovreas L."/>
            <person name="Rohde M."/>
            <person name="Galperin M.Y."/>
            <person name="Jogler C."/>
        </authorList>
    </citation>
    <scope>NUCLEOTIDE SEQUENCE [LARGE SCALE GENOMIC DNA]</scope>
    <source>
        <strain evidence="1 2">Pan153</strain>
    </source>
</reference>
<organism evidence="1 2">
    <name type="scientific">Gimesia panareensis</name>
    <dbReference type="NCBI Taxonomy" id="2527978"/>
    <lineage>
        <taxon>Bacteria</taxon>
        <taxon>Pseudomonadati</taxon>
        <taxon>Planctomycetota</taxon>
        <taxon>Planctomycetia</taxon>
        <taxon>Planctomycetales</taxon>
        <taxon>Planctomycetaceae</taxon>
        <taxon>Gimesia</taxon>
    </lineage>
</organism>
<dbReference type="Proteomes" id="UP000320839">
    <property type="component" value="Chromosome"/>
</dbReference>
<name>A0A518FLI3_9PLAN</name>
<dbReference type="AlphaFoldDB" id="A0A518FLI3"/>
<sequence>MNDMTKGLQSVETYFSELEQIDWFSQVGCEYQQACIRLVNDWEDAYKWTIQPITEWCDLEAKQRIYRHMSSSHYDEFAKWNEAARLILPKVEKLVDIVRQYFPEDAPGTAVDWFQCQLIGASMELFYADFIDSSLFRDQLAIYKDGHFPCGWHVESEDMFPEKCVVVVF</sequence>
<proteinExistence type="predicted"/>
<accession>A0A518FLI3</accession>
<protein>
    <submittedName>
        <fullName evidence="1">Uncharacterized protein</fullName>
    </submittedName>
</protein>
<evidence type="ECO:0000313" key="1">
    <source>
        <dbReference type="EMBL" id="QDV17147.1"/>
    </source>
</evidence>
<dbReference type="EMBL" id="CP036317">
    <property type="protein sequence ID" value="QDV17147.1"/>
    <property type="molecule type" value="Genomic_DNA"/>
</dbReference>
<dbReference type="RefSeq" id="WP_145455134.1">
    <property type="nucleotide sequence ID" value="NZ_CP036317.1"/>
</dbReference>
<gene>
    <name evidence="1" type="ORF">Pan153_17820</name>
</gene>
<evidence type="ECO:0000313" key="2">
    <source>
        <dbReference type="Proteomes" id="UP000320839"/>
    </source>
</evidence>